<dbReference type="GO" id="GO:0000166">
    <property type="term" value="F:nucleotide binding"/>
    <property type="evidence" value="ECO:0007669"/>
    <property type="project" value="UniProtKB-KW"/>
</dbReference>
<dbReference type="eggNOG" id="KOG1023">
    <property type="taxonomic scope" value="Eukaryota"/>
</dbReference>
<feature type="transmembrane region" description="Helical" evidence="7">
    <location>
        <begin position="77"/>
        <end position="96"/>
    </location>
</feature>
<keyword evidence="4 7" id="KW-1133">Transmembrane helix</keyword>
<dbReference type="OrthoDB" id="2107370at2759"/>
<evidence type="ECO:0000256" key="3">
    <source>
        <dbReference type="ARBA" id="ARBA00022741"/>
    </source>
</evidence>
<feature type="transmembrane region" description="Helical" evidence="7">
    <location>
        <begin position="752"/>
        <end position="772"/>
    </location>
</feature>
<feature type="transmembrane region" description="Helical" evidence="7">
    <location>
        <begin position="597"/>
        <end position="618"/>
    </location>
</feature>
<dbReference type="RefSeq" id="XP_013761626.1">
    <property type="nucleotide sequence ID" value="XM_013906172.1"/>
</dbReference>
<dbReference type="SMART" id="SM00044">
    <property type="entry name" value="CYCc"/>
    <property type="match status" value="2"/>
</dbReference>
<evidence type="ECO:0000256" key="5">
    <source>
        <dbReference type="ARBA" id="ARBA00023136"/>
    </source>
</evidence>
<evidence type="ECO:0000256" key="7">
    <source>
        <dbReference type="SAM" id="Phobius"/>
    </source>
</evidence>
<dbReference type="InterPro" id="IPR050401">
    <property type="entry name" value="Cyclic_nucleotide_synthase"/>
</dbReference>
<keyword evidence="6" id="KW-0456">Lyase</keyword>
<evidence type="ECO:0000256" key="4">
    <source>
        <dbReference type="ARBA" id="ARBA00022989"/>
    </source>
</evidence>
<feature type="transmembrane region" description="Helical" evidence="7">
    <location>
        <begin position="125"/>
        <end position="142"/>
    </location>
</feature>
<keyword evidence="3" id="KW-0547">Nucleotide-binding</keyword>
<organism evidence="9 10">
    <name type="scientific">Thecamonas trahens ATCC 50062</name>
    <dbReference type="NCBI Taxonomy" id="461836"/>
    <lineage>
        <taxon>Eukaryota</taxon>
        <taxon>Apusozoa</taxon>
        <taxon>Apusomonadida</taxon>
        <taxon>Apusomonadidae</taxon>
        <taxon>Thecamonas</taxon>
    </lineage>
</organism>
<feature type="transmembrane region" description="Helical" evidence="7">
    <location>
        <begin position="21"/>
        <end position="40"/>
    </location>
</feature>
<dbReference type="GO" id="GO:0009190">
    <property type="term" value="P:cyclic nucleotide biosynthetic process"/>
    <property type="evidence" value="ECO:0007669"/>
    <property type="project" value="InterPro"/>
</dbReference>
<dbReference type="STRING" id="461836.A0A0L0DRT0"/>
<dbReference type="GeneID" id="25561322"/>
<gene>
    <name evidence="9" type="ORF">AMSG_01576</name>
</gene>
<feature type="transmembrane region" description="Helical" evidence="7">
    <location>
        <begin position="102"/>
        <end position="120"/>
    </location>
</feature>
<proteinExistence type="predicted"/>
<dbReference type="Proteomes" id="UP000054408">
    <property type="component" value="Unassembled WGS sequence"/>
</dbReference>
<dbReference type="PANTHER" id="PTHR11920">
    <property type="entry name" value="GUANYLYL CYCLASE"/>
    <property type="match status" value="1"/>
</dbReference>
<dbReference type="CDD" id="cd07302">
    <property type="entry name" value="CHD"/>
    <property type="match status" value="2"/>
</dbReference>
<feature type="transmembrane region" description="Helical" evidence="7">
    <location>
        <begin position="148"/>
        <end position="169"/>
    </location>
</feature>
<dbReference type="Gene3D" id="3.30.70.1230">
    <property type="entry name" value="Nucleotide cyclase"/>
    <property type="match status" value="2"/>
</dbReference>
<feature type="domain" description="Guanylate cyclase" evidence="8">
    <location>
        <begin position="243"/>
        <end position="374"/>
    </location>
</feature>
<dbReference type="PROSITE" id="PS50125">
    <property type="entry name" value="GUANYLATE_CYCLASE_2"/>
    <property type="match status" value="2"/>
</dbReference>
<dbReference type="InterPro" id="IPR001054">
    <property type="entry name" value="A/G_cyclase"/>
</dbReference>
<reference evidence="9 10" key="1">
    <citation type="submission" date="2010-05" db="EMBL/GenBank/DDBJ databases">
        <title>The Genome Sequence of Thecamonas trahens ATCC 50062.</title>
        <authorList>
            <consortium name="The Broad Institute Genome Sequencing Platform"/>
            <person name="Russ C."/>
            <person name="Cuomo C."/>
            <person name="Shea T."/>
            <person name="Young S.K."/>
            <person name="Zeng Q."/>
            <person name="Koehrsen M."/>
            <person name="Haas B."/>
            <person name="Borodovsky M."/>
            <person name="Guigo R."/>
            <person name="Alvarado L."/>
            <person name="Berlin A."/>
            <person name="Bochicchio J."/>
            <person name="Borenstein D."/>
            <person name="Chapman S."/>
            <person name="Chen Z."/>
            <person name="Freedman E."/>
            <person name="Gellesch M."/>
            <person name="Goldberg J."/>
            <person name="Griggs A."/>
            <person name="Gujja S."/>
            <person name="Heilman E."/>
            <person name="Heiman D."/>
            <person name="Hepburn T."/>
            <person name="Howarth C."/>
            <person name="Jen D."/>
            <person name="Larson L."/>
            <person name="Mehta T."/>
            <person name="Park D."/>
            <person name="Pearson M."/>
            <person name="Roberts A."/>
            <person name="Saif S."/>
            <person name="Shenoy N."/>
            <person name="Sisk P."/>
            <person name="Stolte C."/>
            <person name="Sykes S."/>
            <person name="Thomson T."/>
            <person name="Walk T."/>
            <person name="White J."/>
            <person name="Yandava C."/>
            <person name="Burger G."/>
            <person name="Gray M.W."/>
            <person name="Holland P.W.H."/>
            <person name="King N."/>
            <person name="Lang F.B.F."/>
            <person name="Roger A.J."/>
            <person name="Ruiz-Trillo I."/>
            <person name="Lander E."/>
            <person name="Nusbaum C."/>
        </authorList>
    </citation>
    <scope>NUCLEOTIDE SEQUENCE [LARGE SCALE GENOMIC DNA]</scope>
    <source>
        <strain evidence="9 10">ATCC 50062</strain>
    </source>
</reference>
<keyword evidence="5 7" id="KW-0472">Membrane</keyword>
<sequence>MQEEYDFVETLKEESVRVTRIGLGIVAFIAALFGIVHFAYQTDIAVRVGPPSLALALFLAVTVCLPSAIIIAWMRPIVAATAGFILLVFLITKHSAEDLGPSPGLIVLTAGIYLVAPLIYAERVVVAWTVCIIFALTLAVWGEGNAGIRIGASFSSLVASLLGMIGTYLPSRALRTSFLTTRRLVATNDLLNAESVKQEAILNNLLPADVGAELKQSANIGASLTRSYVEASAPLSQRHNYVTVLFADVVGFTVLSQSMSARKLVDALDDLFARFDAVTTTLGLEKIKTIGDCYMAAGGLGARTPEEGRNATRAVARLALAIVSIIDEFNADRGTSLNMRVGLHSGPVIGGVIGTHRFSHDLWGPTVDMAATLESSGKPGCVHVSAASAAILEYIPGPGDPVSARRLAPGATAPSSLNQLAVRDDHYWILVPYKLLPQQKPSSTGVVRRSESMAHDLRSAMASTEDMTAQGAALHDLFFADALSQMADDGATTVDTYLLTTIGGVDPVLAAARSSSRTPRSAVSSTAELATLVSHFTQLHASGVETMGEETKSDKVLQTTIMASMRPWSCHVFRSAAVEANYQQHIRRLRVVRFREALAMVLVMVITFEVVDVMIGTFNAMPKRLGAVVVGVFAVGAAGFVRHPITETKHYFNVLASALVVMLCVSFTMRIQEEAEDGREAQRAAGILDGSAEELDQTTKSFINARMVLISLFSLLFGPLELLWTLMLHVVLLSAWHLFVMVEVRSLRSSLLGTDAFLLVIFVAGAIGVAHAERMSRYSFGLSEAMASRVAAVEAKQKQTEGLLLNILPQTIYDELGGEIRTIAHKYKASVLFAILDDVPDSLLPSEHLWLLNTFVSTVDAICNQYRVEKIKTVGTVYMAVSGLPDKNNDHALRLAAVALEIQAALPRISAAAANSLGLPGLALSVRIGINTGHVVGGVLGSLKSIFDCFGDTVNTASRMESFAPQSTIQISTACAAALDLQRARLLPHVDDTSFVTLTPRGATPIKGKGIMHPLILSAPASGAGTFLDACARL</sequence>
<keyword evidence="10" id="KW-1185">Reference proteome</keyword>
<dbReference type="GO" id="GO:0016829">
    <property type="term" value="F:lyase activity"/>
    <property type="evidence" value="ECO:0007669"/>
    <property type="project" value="UniProtKB-KW"/>
</dbReference>
<dbReference type="EMBL" id="GL349438">
    <property type="protein sequence ID" value="KNC54726.1"/>
    <property type="molecule type" value="Genomic_DNA"/>
</dbReference>
<evidence type="ECO:0000313" key="9">
    <source>
        <dbReference type="EMBL" id="KNC54726.1"/>
    </source>
</evidence>
<evidence type="ECO:0000313" key="10">
    <source>
        <dbReference type="Proteomes" id="UP000054408"/>
    </source>
</evidence>
<dbReference type="AlphaFoldDB" id="A0A0L0DRT0"/>
<name>A0A0L0DRT0_THETB</name>
<keyword evidence="2 7" id="KW-0812">Transmembrane</keyword>
<dbReference type="Pfam" id="PF00211">
    <property type="entry name" value="Guanylate_cyc"/>
    <property type="match status" value="2"/>
</dbReference>
<accession>A0A0L0DRT0</accession>
<comment type="subcellular location">
    <subcellularLocation>
        <location evidence="1">Membrane</location>
    </subcellularLocation>
</comment>
<evidence type="ECO:0000256" key="1">
    <source>
        <dbReference type="ARBA" id="ARBA00004370"/>
    </source>
</evidence>
<dbReference type="PANTHER" id="PTHR11920:SF335">
    <property type="entry name" value="GUANYLATE CYCLASE"/>
    <property type="match status" value="1"/>
</dbReference>
<feature type="transmembrane region" description="Helical" evidence="7">
    <location>
        <begin position="624"/>
        <end position="641"/>
    </location>
</feature>
<dbReference type="InterPro" id="IPR029787">
    <property type="entry name" value="Nucleotide_cyclase"/>
</dbReference>
<dbReference type="OMA" id="HNSSHWT"/>
<evidence type="ECO:0000256" key="2">
    <source>
        <dbReference type="ARBA" id="ARBA00022692"/>
    </source>
</evidence>
<protein>
    <recommendedName>
        <fullName evidence="8">Guanylate cyclase domain-containing protein</fullName>
    </recommendedName>
</protein>
<feature type="transmembrane region" description="Helical" evidence="7">
    <location>
        <begin position="650"/>
        <end position="669"/>
    </location>
</feature>
<dbReference type="GO" id="GO:0035556">
    <property type="term" value="P:intracellular signal transduction"/>
    <property type="evidence" value="ECO:0007669"/>
    <property type="project" value="InterPro"/>
</dbReference>
<dbReference type="SUPFAM" id="SSF55073">
    <property type="entry name" value="Nucleotide cyclase"/>
    <property type="match status" value="2"/>
</dbReference>
<dbReference type="GO" id="GO:0016020">
    <property type="term" value="C:membrane"/>
    <property type="evidence" value="ECO:0007669"/>
    <property type="project" value="UniProtKB-SubCell"/>
</dbReference>
<evidence type="ECO:0000259" key="8">
    <source>
        <dbReference type="PROSITE" id="PS50125"/>
    </source>
</evidence>
<feature type="domain" description="Guanylate cyclase" evidence="8">
    <location>
        <begin position="830"/>
        <end position="961"/>
    </location>
</feature>
<evidence type="ECO:0000256" key="6">
    <source>
        <dbReference type="ARBA" id="ARBA00023239"/>
    </source>
</evidence>
<dbReference type="eggNOG" id="KOG3619">
    <property type="taxonomic scope" value="Eukaryota"/>
</dbReference>